<dbReference type="EMBL" id="HBIJ01007079">
    <property type="protein sequence ID" value="CAE0364240.1"/>
    <property type="molecule type" value="Transcribed_RNA"/>
</dbReference>
<evidence type="ECO:0000313" key="4">
    <source>
        <dbReference type="EMBL" id="CAE0364240.1"/>
    </source>
</evidence>
<dbReference type="AlphaFoldDB" id="A0A7S3JVJ8"/>
<dbReference type="InterPro" id="IPR036249">
    <property type="entry name" value="Thioredoxin-like_sf"/>
</dbReference>
<gene>
    <name evidence="4" type="ORF">ALAG00032_LOCUS4981</name>
</gene>
<organism evidence="4">
    <name type="scientific">Aureoumbra lagunensis</name>
    <dbReference type="NCBI Taxonomy" id="44058"/>
    <lineage>
        <taxon>Eukaryota</taxon>
        <taxon>Sar</taxon>
        <taxon>Stramenopiles</taxon>
        <taxon>Ochrophyta</taxon>
        <taxon>Pelagophyceae</taxon>
        <taxon>Pelagomonadales</taxon>
        <taxon>Aureoumbra</taxon>
    </lineage>
</organism>
<keyword evidence="1" id="KW-1015">Disulfide bond</keyword>
<proteinExistence type="predicted"/>
<dbReference type="PRINTS" id="PR00421">
    <property type="entry name" value="THIOREDOXIN"/>
</dbReference>
<keyword evidence="2" id="KW-0732">Signal</keyword>
<dbReference type="PANTHER" id="PTHR46115">
    <property type="entry name" value="THIOREDOXIN-LIKE PROTEIN 1"/>
    <property type="match status" value="1"/>
</dbReference>
<feature type="signal peptide" evidence="2">
    <location>
        <begin position="1"/>
        <end position="16"/>
    </location>
</feature>
<feature type="chain" id="PRO_5030575186" description="Thioredoxin domain-containing protein" evidence="2">
    <location>
        <begin position="17"/>
        <end position="145"/>
    </location>
</feature>
<dbReference type="Pfam" id="PF00085">
    <property type="entry name" value="Thioredoxin"/>
    <property type="match status" value="1"/>
</dbReference>
<dbReference type="PROSITE" id="PS51352">
    <property type="entry name" value="THIOREDOXIN_2"/>
    <property type="match status" value="1"/>
</dbReference>
<dbReference type="InterPro" id="IPR013766">
    <property type="entry name" value="Thioredoxin_domain"/>
</dbReference>
<dbReference type="CDD" id="cd02947">
    <property type="entry name" value="TRX_family"/>
    <property type="match status" value="1"/>
</dbReference>
<evidence type="ECO:0000259" key="3">
    <source>
        <dbReference type="PROSITE" id="PS51352"/>
    </source>
</evidence>
<dbReference type="SUPFAM" id="SSF52833">
    <property type="entry name" value="Thioredoxin-like"/>
    <property type="match status" value="1"/>
</dbReference>
<evidence type="ECO:0000256" key="1">
    <source>
        <dbReference type="ARBA" id="ARBA00023157"/>
    </source>
</evidence>
<reference evidence="4" key="1">
    <citation type="submission" date="2021-01" db="EMBL/GenBank/DDBJ databases">
        <authorList>
            <person name="Corre E."/>
            <person name="Pelletier E."/>
            <person name="Niang G."/>
            <person name="Scheremetjew M."/>
            <person name="Finn R."/>
            <person name="Kale V."/>
            <person name="Holt S."/>
            <person name="Cochrane G."/>
            <person name="Meng A."/>
            <person name="Brown T."/>
            <person name="Cohen L."/>
        </authorList>
    </citation>
    <scope>NUCLEOTIDE SEQUENCE</scope>
    <source>
        <strain evidence="4">CCMP1510</strain>
    </source>
</reference>
<evidence type="ECO:0000256" key="2">
    <source>
        <dbReference type="SAM" id="SignalP"/>
    </source>
</evidence>
<name>A0A7S3JVJ8_9STRA</name>
<sequence length="145" mass="16081">MYRRVVLLICVLVCDAFHYTPLNGPGKIFGRNLELDALKELNSEKAFDTAIKNAKDTLVVVDFATTWCGPCKVMEPKVTELSEKYTDSALFYKVTGDASADASALMKREGVRAVPSFHFWKNGERVDVVNGANIDAVTNSLQKFI</sequence>
<feature type="domain" description="Thioredoxin" evidence="3">
    <location>
        <begin position="8"/>
        <end position="145"/>
    </location>
</feature>
<accession>A0A7S3JVJ8</accession>
<dbReference type="Gene3D" id="3.40.30.10">
    <property type="entry name" value="Glutaredoxin"/>
    <property type="match status" value="1"/>
</dbReference>
<protein>
    <recommendedName>
        <fullName evidence="3">Thioredoxin domain-containing protein</fullName>
    </recommendedName>
</protein>